<gene>
    <name evidence="2" type="primary">A10A5_4</name>
    <name evidence="2" type="ORF">CFP56_024663</name>
</gene>
<accession>A0AAW0K6K9</accession>
<sequence length="124" mass="14330">MYFSCTFVRRKISMFFKKIGLNHSKNSYNRIDSTKSSKTRKVPKGYIDLYVGEEMKRYEIPVKYLSLPAFQELIVQSQADELEPKIQGPIMLACRTEEFDQLLKLAKVSNGILKILEICSHACT</sequence>
<dbReference type="PANTHER" id="PTHR31374:SF311">
    <property type="entry name" value="SMALL AUXIN-UP RNA"/>
    <property type="match status" value="1"/>
</dbReference>
<comment type="similarity">
    <text evidence="1">Belongs to the ARG7 family.</text>
</comment>
<dbReference type="Proteomes" id="UP000237347">
    <property type="component" value="Unassembled WGS sequence"/>
</dbReference>
<dbReference type="InterPro" id="IPR003676">
    <property type="entry name" value="SAUR_fam"/>
</dbReference>
<name>A0AAW0K6K9_QUESU</name>
<protein>
    <submittedName>
        <fullName evidence="2">Auxin-induced protein 10a5</fullName>
    </submittedName>
</protein>
<proteinExistence type="inferred from homology"/>
<evidence type="ECO:0000313" key="3">
    <source>
        <dbReference type="Proteomes" id="UP000237347"/>
    </source>
</evidence>
<evidence type="ECO:0000256" key="1">
    <source>
        <dbReference type="ARBA" id="ARBA00006974"/>
    </source>
</evidence>
<dbReference type="PANTHER" id="PTHR31374">
    <property type="entry name" value="AUXIN-INDUCED PROTEIN-LIKE-RELATED"/>
    <property type="match status" value="1"/>
</dbReference>
<dbReference type="Pfam" id="PF02519">
    <property type="entry name" value="Auxin_inducible"/>
    <property type="match status" value="1"/>
</dbReference>
<reference evidence="2 3" key="1">
    <citation type="journal article" date="2018" name="Sci. Data">
        <title>The draft genome sequence of cork oak.</title>
        <authorList>
            <person name="Ramos A.M."/>
            <person name="Usie A."/>
            <person name="Barbosa P."/>
            <person name="Barros P.M."/>
            <person name="Capote T."/>
            <person name="Chaves I."/>
            <person name="Simoes F."/>
            <person name="Abreu I."/>
            <person name="Carrasquinho I."/>
            <person name="Faro C."/>
            <person name="Guimaraes J.B."/>
            <person name="Mendonca D."/>
            <person name="Nobrega F."/>
            <person name="Rodrigues L."/>
            <person name="Saibo N.J.M."/>
            <person name="Varela M.C."/>
            <person name="Egas C."/>
            <person name="Matos J."/>
            <person name="Miguel C.M."/>
            <person name="Oliveira M.M."/>
            <person name="Ricardo C.P."/>
            <person name="Goncalves S."/>
        </authorList>
    </citation>
    <scope>NUCLEOTIDE SEQUENCE [LARGE SCALE GENOMIC DNA]</scope>
    <source>
        <strain evidence="3">cv. HL8</strain>
    </source>
</reference>
<keyword evidence="3" id="KW-1185">Reference proteome</keyword>
<dbReference type="EMBL" id="PKMF04000386">
    <property type="protein sequence ID" value="KAK7834553.1"/>
    <property type="molecule type" value="Genomic_DNA"/>
</dbReference>
<organism evidence="2 3">
    <name type="scientific">Quercus suber</name>
    <name type="common">Cork oak</name>
    <dbReference type="NCBI Taxonomy" id="58331"/>
    <lineage>
        <taxon>Eukaryota</taxon>
        <taxon>Viridiplantae</taxon>
        <taxon>Streptophyta</taxon>
        <taxon>Embryophyta</taxon>
        <taxon>Tracheophyta</taxon>
        <taxon>Spermatophyta</taxon>
        <taxon>Magnoliopsida</taxon>
        <taxon>eudicotyledons</taxon>
        <taxon>Gunneridae</taxon>
        <taxon>Pentapetalae</taxon>
        <taxon>rosids</taxon>
        <taxon>fabids</taxon>
        <taxon>Fagales</taxon>
        <taxon>Fagaceae</taxon>
        <taxon>Quercus</taxon>
    </lineage>
</organism>
<comment type="caution">
    <text evidence="2">The sequence shown here is derived from an EMBL/GenBank/DDBJ whole genome shotgun (WGS) entry which is preliminary data.</text>
</comment>
<dbReference type="AlphaFoldDB" id="A0AAW0K6K9"/>
<evidence type="ECO:0000313" key="2">
    <source>
        <dbReference type="EMBL" id="KAK7834553.1"/>
    </source>
</evidence>
<dbReference type="GO" id="GO:0009733">
    <property type="term" value="P:response to auxin"/>
    <property type="evidence" value="ECO:0007669"/>
    <property type="project" value="InterPro"/>
</dbReference>